<keyword evidence="8" id="KW-1185">Reference proteome</keyword>
<dbReference type="PROSITE" id="PS50162">
    <property type="entry name" value="RECA_2"/>
    <property type="match status" value="1"/>
</dbReference>
<feature type="domain" description="RecA family profile 1" evidence="6">
    <location>
        <begin position="81"/>
        <end position="250"/>
    </location>
</feature>
<evidence type="ECO:0000313" key="8">
    <source>
        <dbReference type="Proteomes" id="UP000000641"/>
    </source>
</evidence>
<dbReference type="PANTHER" id="PTHR22942">
    <property type="entry name" value="RECA/RAD51/RADA DNA STRAND-PAIRING FAMILY MEMBER"/>
    <property type="match status" value="1"/>
</dbReference>
<evidence type="ECO:0000256" key="2">
    <source>
        <dbReference type="ARBA" id="ARBA00022840"/>
    </source>
</evidence>
<keyword evidence="3 5" id="KW-0238">DNA-binding</keyword>
<dbReference type="GO" id="GO:0003677">
    <property type="term" value="F:DNA binding"/>
    <property type="evidence" value="ECO:0007669"/>
    <property type="project" value="UniProtKB-KW"/>
</dbReference>
<evidence type="ECO:0000313" key="7">
    <source>
        <dbReference type="EMBL" id="ABL78423.1"/>
    </source>
</evidence>
<comment type="function">
    <text evidence="4 5">Involved in DNA repair and in homologous recombination. Binds and assemble on single-stranded DNA to form a nucleoprotein filament. Hydrolyzes ATP in a ssDNA-dependent manner and promotes DNA strand exchange between homologous DNA molecules.</text>
</comment>
<dbReference type="EnsemblBacteria" id="ABL78423">
    <property type="protein sequence ID" value="ABL78423"/>
    <property type="gene ID" value="Tpen_1023"/>
</dbReference>
<comment type="similarity">
    <text evidence="5">Belongs to the eukaryotic RecA-like protein family.</text>
</comment>
<dbReference type="SUPFAM" id="SSF52540">
    <property type="entry name" value="P-loop containing nucleoside triphosphate hydrolases"/>
    <property type="match status" value="1"/>
</dbReference>
<evidence type="ECO:0000256" key="5">
    <source>
        <dbReference type="PIRNR" id="PIRNR005856"/>
    </source>
</evidence>
<dbReference type="PANTHER" id="PTHR22942:SF30">
    <property type="entry name" value="MEIOTIC RECOMBINATION PROTEIN DMC1_LIM15 HOMOLOG"/>
    <property type="match status" value="1"/>
</dbReference>
<accession>A1RYZ3</accession>
<dbReference type="InterPro" id="IPR027417">
    <property type="entry name" value="P-loop_NTPase"/>
</dbReference>
<dbReference type="PIRSF" id="PIRSF005856">
    <property type="entry name" value="Rad51"/>
    <property type="match status" value="1"/>
</dbReference>
<sequence length="315" mass="34677">MPIPIEELGKEEGIGRVTISRLKSAGIETVEDLVLYNPEELEELAGIDFERALRLVRTARRLAGWEVRAVRGDEYASQLSQRESLTTGVKALDELLEGGLVTQEIYEFAGEYGSGKTQLCHQLSVTAQLPPSRGGLGGKVVYVDTEGTFSPSRIERIAERFGVEGALEGVYVARPISVDELEELVIKGLKPLLKGGVKLVVIDSVIALYRAQFRGREWLAMRQQRINYALDWLKRLARVYSIVVVITNQVVSVPSNWGVAVKLPAGGNIIAHASTHRFLMKKAGDSWLIEVLDSPRLPKGATAQFEIRDDGLGDV</sequence>
<dbReference type="Gene3D" id="1.10.150.20">
    <property type="entry name" value="5' to 3' exonuclease, C-terminal subdomain"/>
    <property type="match status" value="1"/>
</dbReference>
<evidence type="ECO:0000259" key="6">
    <source>
        <dbReference type="PROSITE" id="PS50162"/>
    </source>
</evidence>
<protein>
    <recommendedName>
        <fullName evidence="5">DNA repair and recombination protein RadA</fullName>
    </recommendedName>
</protein>
<dbReference type="GO" id="GO:0140664">
    <property type="term" value="F:ATP-dependent DNA damage sensor activity"/>
    <property type="evidence" value="ECO:0007669"/>
    <property type="project" value="InterPro"/>
</dbReference>
<dbReference type="STRING" id="368408.Tpen_1023"/>
<dbReference type="EMBL" id="CP000505">
    <property type="protein sequence ID" value="ABL78423.1"/>
    <property type="molecule type" value="Genomic_DNA"/>
</dbReference>
<dbReference type="NCBIfam" id="NF003301">
    <property type="entry name" value="PRK04301.1"/>
    <property type="match status" value="1"/>
</dbReference>
<dbReference type="InterPro" id="IPR010995">
    <property type="entry name" value="DNA_repair_Rad51/TF_NusA_a-hlx"/>
</dbReference>
<dbReference type="AlphaFoldDB" id="A1RYZ3"/>
<evidence type="ECO:0000256" key="4">
    <source>
        <dbReference type="ARBA" id="ARBA00025684"/>
    </source>
</evidence>
<dbReference type="eggNOG" id="arCOG00415">
    <property type="taxonomic scope" value="Archaea"/>
</dbReference>
<dbReference type="HOGENOM" id="CLU_041732_0_0_2"/>
<name>A1RYZ3_THEPD</name>
<dbReference type="KEGG" id="tpe:Tpen_1023"/>
<reference evidence="8" key="1">
    <citation type="journal article" date="2008" name="J. Bacteriol.">
        <title>Genome sequence of Thermofilum pendens reveals an exceptional loss of biosynthetic pathways without genome reduction.</title>
        <authorList>
            <person name="Anderson I."/>
            <person name="Rodriguez J."/>
            <person name="Susanti D."/>
            <person name="Porat I."/>
            <person name="Reich C."/>
            <person name="Ulrich L.E."/>
            <person name="Elkins J.G."/>
            <person name="Mavromatis K."/>
            <person name="Lykidis A."/>
            <person name="Kim E."/>
            <person name="Thompson L.S."/>
            <person name="Nolan M."/>
            <person name="Land M."/>
            <person name="Copeland A."/>
            <person name="Lapidus A."/>
            <person name="Lucas S."/>
            <person name="Detter C."/>
            <person name="Zhulin I.B."/>
            <person name="Olsen G.J."/>
            <person name="Whitman W."/>
            <person name="Mukhopadhyay B."/>
            <person name="Bristow J."/>
            <person name="Kyrpides N."/>
        </authorList>
    </citation>
    <scope>NUCLEOTIDE SEQUENCE [LARGE SCALE GENOMIC DNA]</scope>
    <source>
        <strain evidence="8">DSM 2475 / Hrk 5</strain>
    </source>
</reference>
<dbReference type="InterPro" id="IPR016467">
    <property type="entry name" value="DNA_recomb/repair_RecA-like"/>
</dbReference>
<dbReference type="Pfam" id="PF08423">
    <property type="entry name" value="Rad51"/>
    <property type="match status" value="1"/>
</dbReference>
<dbReference type="InterPro" id="IPR020588">
    <property type="entry name" value="RecA_ATP-bd"/>
</dbReference>
<dbReference type="GO" id="GO:0006281">
    <property type="term" value="P:DNA repair"/>
    <property type="evidence" value="ECO:0007669"/>
    <property type="project" value="InterPro"/>
</dbReference>
<evidence type="ECO:0000256" key="3">
    <source>
        <dbReference type="ARBA" id="ARBA00023125"/>
    </source>
</evidence>
<proteinExistence type="inferred from homology"/>
<dbReference type="Gene3D" id="3.40.50.300">
    <property type="entry name" value="P-loop containing nucleotide triphosphate hydrolases"/>
    <property type="match status" value="1"/>
</dbReference>
<dbReference type="RefSeq" id="WP_011752688.1">
    <property type="nucleotide sequence ID" value="NC_008698.1"/>
</dbReference>
<keyword evidence="5" id="KW-0233">DNA recombination</keyword>
<dbReference type="InterPro" id="IPR013632">
    <property type="entry name" value="Rad51_C"/>
</dbReference>
<dbReference type="InterPro" id="IPR003593">
    <property type="entry name" value="AAA+_ATPase"/>
</dbReference>
<dbReference type="Proteomes" id="UP000000641">
    <property type="component" value="Chromosome"/>
</dbReference>
<keyword evidence="5" id="KW-0227">DNA damage</keyword>
<organism evidence="7 8">
    <name type="scientific">Thermofilum pendens (strain DSM 2475 / Hrk 5)</name>
    <dbReference type="NCBI Taxonomy" id="368408"/>
    <lineage>
        <taxon>Archaea</taxon>
        <taxon>Thermoproteota</taxon>
        <taxon>Thermoprotei</taxon>
        <taxon>Thermofilales</taxon>
        <taxon>Thermofilaceae</taxon>
        <taxon>Thermofilum</taxon>
    </lineage>
</organism>
<evidence type="ECO:0000256" key="1">
    <source>
        <dbReference type="ARBA" id="ARBA00022741"/>
    </source>
</evidence>
<dbReference type="GeneID" id="4601638"/>
<dbReference type="GO" id="GO:0006310">
    <property type="term" value="P:DNA recombination"/>
    <property type="evidence" value="ECO:0007669"/>
    <property type="project" value="UniProtKB-KW"/>
</dbReference>
<gene>
    <name evidence="7" type="ordered locus">Tpen_1023</name>
</gene>
<dbReference type="SUPFAM" id="SSF47794">
    <property type="entry name" value="Rad51 N-terminal domain-like"/>
    <property type="match status" value="1"/>
</dbReference>
<keyword evidence="2" id="KW-0067">ATP-binding</keyword>
<keyword evidence="1" id="KW-0547">Nucleotide-binding</keyword>
<dbReference type="SMART" id="SM00382">
    <property type="entry name" value="AAA"/>
    <property type="match status" value="1"/>
</dbReference>
<dbReference type="OrthoDB" id="31129at2157"/>
<dbReference type="GO" id="GO:0005524">
    <property type="term" value="F:ATP binding"/>
    <property type="evidence" value="ECO:0007669"/>
    <property type="project" value="UniProtKB-KW"/>
</dbReference>
<dbReference type="Pfam" id="PF14520">
    <property type="entry name" value="HHH_5"/>
    <property type="match status" value="1"/>
</dbReference>